<gene>
    <name evidence="1" type="ORF">LPTSP4_01700</name>
</gene>
<dbReference type="GO" id="GO:0016788">
    <property type="term" value="F:hydrolase activity, acting on ester bonds"/>
    <property type="evidence" value="ECO:0007669"/>
    <property type="project" value="UniProtKB-ARBA"/>
</dbReference>
<evidence type="ECO:0008006" key="3">
    <source>
        <dbReference type="Google" id="ProtNLM"/>
    </source>
</evidence>
<reference evidence="1 2" key="1">
    <citation type="submission" date="2018-02" db="EMBL/GenBank/DDBJ databases">
        <title>Novel Leptospira species isolated from soil and water in Japan.</title>
        <authorList>
            <person name="Nakao R."/>
            <person name="Masuzawa T."/>
        </authorList>
    </citation>
    <scope>NUCLEOTIDE SEQUENCE [LARGE SCALE GENOMIC DNA]</scope>
    <source>
        <strain evidence="1 2">YH101</strain>
    </source>
</reference>
<dbReference type="EMBL" id="BFBB01000002">
    <property type="protein sequence ID" value="GBF48670.1"/>
    <property type="molecule type" value="Genomic_DNA"/>
</dbReference>
<evidence type="ECO:0000313" key="2">
    <source>
        <dbReference type="Proteomes" id="UP000245133"/>
    </source>
</evidence>
<sequence>MNKNATNSVNVLKMFRSEDKMKKIGIFGALLALWLASPLAAQSQTEMFSRVGVVGDSLSHGFFGVTVEKKTQDWAYPVLVSKQAGASVSYNVLKGPYVNLEDVLKWDCGVFCIAGAIIGGNQTTVSLPSHAGITGAEYTTLLRTSGKCEDVTATKQEKQWYWRTWYHFTYRWVTVADCKEPDKFHQFGLRSSGTQTEIMEKVKPTFLFGTAGANHVLCTALHTSLDCLDEARFKRDIREFFRRMSAMGSLKGGVLFTIPNVTAIAFLERYQDPQGRANYSGLKAFFRNSVSDPNQVLDATEINTISNFLTMLNNEIKAQGATMRFAVADLKVIFDDLKENGRPIRSSSGYSPGNARANWPLPNQPGVFGLDGVHPNMFGHAVFANELIKAINTRYGFSIPQVSEYTAWYYDSLNRNPVDLKKFLTENIFGQAISWVVSIFA</sequence>
<evidence type="ECO:0000313" key="1">
    <source>
        <dbReference type="EMBL" id="GBF48670.1"/>
    </source>
</evidence>
<accession>A0A2P2DVS8</accession>
<keyword evidence="2" id="KW-1185">Reference proteome</keyword>
<proteinExistence type="predicted"/>
<comment type="caution">
    <text evidence="1">The sequence shown here is derived from an EMBL/GenBank/DDBJ whole genome shotgun (WGS) entry which is preliminary data.</text>
</comment>
<organism evidence="1 2">
    <name type="scientific">Leptospira ryugenii</name>
    <dbReference type="NCBI Taxonomy" id="1917863"/>
    <lineage>
        <taxon>Bacteria</taxon>
        <taxon>Pseudomonadati</taxon>
        <taxon>Spirochaetota</taxon>
        <taxon>Spirochaetia</taxon>
        <taxon>Leptospirales</taxon>
        <taxon>Leptospiraceae</taxon>
        <taxon>Leptospira</taxon>
    </lineage>
</organism>
<dbReference type="SUPFAM" id="SSF52266">
    <property type="entry name" value="SGNH hydrolase"/>
    <property type="match status" value="1"/>
</dbReference>
<name>A0A2P2DVS8_9LEPT</name>
<protein>
    <recommendedName>
        <fullName evidence="3">GDSL-like protein</fullName>
    </recommendedName>
</protein>
<dbReference type="Gene3D" id="3.40.50.1110">
    <property type="entry name" value="SGNH hydrolase"/>
    <property type="match status" value="1"/>
</dbReference>
<dbReference type="InterPro" id="IPR036514">
    <property type="entry name" value="SGNH_hydro_sf"/>
</dbReference>
<dbReference type="Proteomes" id="UP000245133">
    <property type="component" value="Unassembled WGS sequence"/>
</dbReference>
<dbReference type="AlphaFoldDB" id="A0A2P2DVS8"/>